<dbReference type="Pfam" id="PF08022">
    <property type="entry name" value="FAD_binding_8"/>
    <property type="match status" value="1"/>
</dbReference>
<dbReference type="InterPro" id="IPR039261">
    <property type="entry name" value="FNR_nucleotide-bd"/>
</dbReference>
<comment type="subcellular location">
    <subcellularLocation>
        <location evidence="1">Membrane</location>
        <topology evidence="1">Multi-pass membrane protein</topology>
    </subcellularLocation>
</comment>
<sequence length="589" mass="68261">MVKKMTIRLVFHWVTRIIENVLAPVAITAIAVLVFLRTFYKYRDGIQYYYLYAMLGDSLCWSRGTASVLYVGCSLILLPMCRNMLSLIRNFNKSITRSFGRLLDRSIWFHKACAAVIILSAGIHIGAHILNAKRFSANYSDEFKDLNFASYPNQDPLKMYLTSVSGTTGILMTLVLLIMIVTSMVAVRRASYEIFWYTHHLFIVFFLLLLVHGLGGVIKHQVNVDTHSPGCKMAENKTKISNTSHVVWCSEEPVFQADEPEAWKWCVFPLLIYVTERLTRVFRSFQKVELIDVKNFASTFKLSDALELLHAVVQHRDGVVEVKMKKQKFSAAPGQYVFIKCADVSRFEWHPFTLTQCPSSEDSSFSIHFKILGDWTEKFADRLLAAKFDDNQKTLASVEQDEDYLCYVRHFIKISVDGPYGSPCTDVWRYNVSLCIATGIGVTPFAALIQELREKIRTRRKLKLHRLYFVWVCKHAQSFLWFLDLLRSTFTELWESNRPDFLICNFYVTCSQSEDQINMTHQDKWLTGRLHKCKPSWKALFDRVSRENPRTRVGLFYCGSRKVTSILKKRSKQFYPTGTRFIFNKEILT</sequence>
<feature type="transmembrane region" description="Helical" evidence="7">
    <location>
        <begin position="160"/>
        <end position="187"/>
    </location>
</feature>
<dbReference type="GO" id="GO:0006952">
    <property type="term" value="P:defense response"/>
    <property type="evidence" value="ECO:0007669"/>
    <property type="project" value="TreeGrafter"/>
</dbReference>
<dbReference type="InterPro" id="IPR017927">
    <property type="entry name" value="FAD-bd_FR_type"/>
</dbReference>
<dbReference type="InterPro" id="IPR013130">
    <property type="entry name" value="Fe3_Rdtase_TM_dom"/>
</dbReference>
<evidence type="ECO:0000256" key="1">
    <source>
        <dbReference type="ARBA" id="ARBA00004141"/>
    </source>
</evidence>
<dbReference type="EMBL" id="RCHS01003789">
    <property type="protein sequence ID" value="RMX39696.1"/>
    <property type="molecule type" value="Genomic_DNA"/>
</dbReference>
<feature type="transmembrane region" description="Helical" evidence="7">
    <location>
        <begin position="68"/>
        <end position="88"/>
    </location>
</feature>
<keyword evidence="10" id="KW-1185">Reference proteome</keyword>
<dbReference type="InterPro" id="IPR017938">
    <property type="entry name" value="Riboflavin_synthase-like_b-brl"/>
</dbReference>
<evidence type="ECO:0000313" key="10">
    <source>
        <dbReference type="Proteomes" id="UP000275408"/>
    </source>
</evidence>
<gene>
    <name evidence="9" type="ORF">pdam_00008051</name>
</gene>
<dbReference type="GO" id="GO:0042554">
    <property type="term" value="P:superoxide anion generation"/>
    <property type="evidence" value="ECO:0007669"/>
    <property type="project" value="TreeGrafter"/>
</dbReference>
<dbReference type="Pfam" id="PF08030">
    <property type="entry name" value="NAD_binding_6"/>
    <property type="match status" value="1"/>
</dbReference>
<keyword evidence="3 7" id="KW-1133">Transmembrane helix</keyword>
<dbReference type="SUPFAM" id="SSF52343">
    <property type="entry name" value="Ferredoxin reductase-like, C-terminal NADP-linked domain"/>
    <property type="match status" value="1"/>
</dbReference>
<comment type="catalytic activity">
    <reaction evidence="6">
        <text>NADPH + 2 O2 = 2 superoxide + NADP(+) + H(+)</text>
        <dbReference type="Rhea" id="RHEA:63180"/>
        <dbReference type="ChEBI" id="CHEBI:15378"/>
        <dbReference type="ChEBI" id="CHEBI:15379"/>
        <dbReference type="ChEBI" id="CHEBI:18421"/>
        <dbReference type="ChEBI" id="CHEBI:57783"/>
        <dbReference type="ChEBI" id="CHEBI:58349"/>
    </reaction>
</comment>
<dbReference type="SUPFAM" id="SSF63380">
    <property type="entry name" value="Riboflavin synthase domain-like"/>
    <property type="match status" value="1"/>
</dbReference>
<keyword evidence="4" id="KW-0560">Oxidoreductase</keyword>
<dbReference type="Gene3D" id="3.40.50.80">
    <property type="entry name" value="Nucleotide-binding domain of ferredoxin-NADP reductase (FNR) module"/>
    <property type="match status" value="1"/>
</dbReference>
<dbReference type="Pfam" id="PF01794">
    <property type="entry name" value="Ferric_reduct"/>
    <property type="match status" value="1"/>
</dbReference>
<protein>
    <recommendedName>
        <fullName evidence="8">FAD-binding FR-type domain-containing protein</fullName>
    </recommendedName>
</protein>
<dbReference type="PANTHER" id="PTHR11972:SF153">
    <property type="entry name" value="SUPEROXIDE-GENERATING NADPH OXIDASE HEAVY CHAIN SUBUNIT A"/>
    <property type="match status" value="1"/>
</dbReference>
<dbReference type="InterPro" id="IPR050369">
    <property type="entry name" value="RBOH/FRE"/>
</dbReference>
<dbReference type="STRING" id="46731.A0A3M6TE80"/>
<dbReference type="GO" id="GO:0043020">
    <property type="term" value="C:NADPH oxidase complex"/>
    <property type="evidence" value="ECO:0007669"/>
    <property type="project" value="TreeGrafter"/>
</dbReference>
<dbReference type="GO" id="GO:0016175">
    <property type="term" value="F:superoxide-generating NAD(P)H oxidase activity"/>
    <property type="evidence" value="ECO:0007669"/>
    <property type="project" value="TreeGrafter"/>
</dbReference>
<keyword evidence="2 7" id="KW-0812">Transmembrane</keyword>
<dbReference type="CDD" id="cd06186">
    <property type="entry name" value="NOX_Duox_like_FAD_NADP"/>
    <property type="match status" value="1"/>
</dbReference>
<reference evidence="9 10" key="1">
    <citation type="journal article" date="2018" name="Sci. Rep.">
        <title>Comparative analysis of the Pocillopora damicornis genome highlights role of immune system in coral evolution.</title>
        <authorList>
            <person name="Cunning R."/>
            <person name="Bay R.A."/>
            <person name="Gillette P."/>
            <person name="Baker A.C."/>
            <person name="Traylor-Knowles N."/>
        </authorList>
    </citation>
    <scope>NUCLEOTIDE SEQUENCE [LARGE SCALE GENOMIC DNA]</scope>
    <source>
        <strain evidence="9">RSMAS</strain>
        <tissue evidence="9">Whole animal</tissue>
    </source>
</reference>
<dbReference type="Proteomes" id="UP000275408">
    <property type="component" value="Unassembled WGS sequence"/>
</dbReference>
<feature type="transmembrane region" description="Helical" evidence="7">
    <location>
        <begin position="194"/>
        <end position="218"/>
    </location>
</feature>
<comment type="caution">
    <text evidence="9">The sequence shown here is derived from an EMBL/GenBank/DDBJ whole genome shotgun (WGS) entry which is preliminary data.</text>
</comment>
<feature type="domain" description="FAD-binding FR-type" evidence="8">
    <location>
        <begin position="283"/>
        <end position="426"/>
    </location>
</feature>
<evidence type="ECO:0000256" key="7">
    <source>
        <dbReference type="SAM" id="Phobius"/>
    </source>
</evidence>
<evidence type="ECO:0000256" key="3">
    <source>
        <dbReference type="ARBA" id="ARBA00022989"/>
    </source>
</evidence>
<name>A0A3M6TE80_POCDA</name>
<evidence type="ECO:0000256" key="6">
    <source>
        <dbReference type="ARBA" id="ARBA00049908"/>
    </source>
</evidence>
<proteinExistence type="predicted"/>
<feature type="transmembrane region" description="Helical" evidence="7">
    <location>
        <begin position="21"/>
        <end position="40"/>
    </location>
</feature>
<dbReference type="Gene3D" id="2.40.30.10">
    <property type="entry name" value="Translation factors"/>
    <property type="match status" value="1"/>
</dbReference>
<evidence type="ECO:0000256" key="2">
    <source>
        <dbReference type="ARBA" id="ARBA00022692"/>
    </source>
</evidence>
<dbReference type="InterPro" id="IPR000778">
    <property type="entry name" value="Cyt_b245_heavy_chain"/>
</dbReference>
<evidence type="ECO:0000259" key="8">
    <source>
        <dbReference type="PROSITE" id="PS51384"/>
    </source>
</evidence>
<evidence type="ECO:0000313" key="9">
    <source>
        <dbReference type="EMBL" id="RMX39696.1"/>
    </source>
</evidence>
<dbReference type="AlphaFoldDB" id="A0A3M6TE80"/>
<evidence type="ECO:0000256" key="5">
    <source>
        <dbReference type="ARBA" id="ARBA00023136"/>
    </source>
</evidence>
<feature type="transmembrane region" description="Helical" evidence="7">
    <location>
        <begin position="108"/>
        <end position="130"/>
    </location>
</feature>
<dbReference type="PROSITE" id="PS51384">
    <property type="entry name" value="FAD_FR"/>
    <property type="match status" value="1"/>
</dbReference>
<dbReference type="InterPro" id="IPR013112">
    <property type="entry name" value="FAD-bd_8"/>
</dbReference>
<dbReference type="InterPro" id="IPR013121">
    <property type="entry name" value="Fe_red_NAD-bd_6"/>
</dbReference>
<evidence type="ECO:0000256" key="4">
    <source>
        <dbReference type="ARBA" id="ARBA00023002"/>
    </source>
</evidence>
<accession>A0A3M6TE80</accession>
<dbReference type="PANTHER" id="PTHR11972">
    <property type="entry name" value="NADPH OXIDASE"/>
    <property type="match status" value="1"/>
</dbReference>
<keyword evidence="5 7" id="KW-0472">Membrane</keyword>
<dbReference type="OrthoDB" id="167398at2759"/>
<dbReference type="PRINTS" id="PR00466">
    <property type="entry name" value="GP91PHOX"/>
</dbReference>
<organism evidence="9 10">
    <name type="scientific">Pocillopora damicornis</name>
    <name type="common">Cauliflower coral</name>
    <name type="synonym">Millepora damicornis</name>
    <dbReference type="NCBI Taxonomy" id="46731"/>
    <lineage>
        <taxon>Eukaryota</taxon>
        <taxon>Metazoa</taxon>
        <taxon>Cnidaria</taxon>
        <taxon>Anthozoa</taxon>
        <taxon>Hexacorallia</taxon>
        <taxon>Scleractinia</taxon>
        <taxon>Astrocoeniina</taxon>
        <taxon>Pocilloporidae</taxon>
        <taxon>Pocillopora</taxon>
    </lineage>
</organism>